<evidence type="ECO:0000256" key="1">
    <source>
        <dbReference type="ARBA" id="ARBA00004418"/>
    </source>
</evidence>
<evidence type="ECO:0000256" key="2">
    <source>
        <dbReference type="ARBA" id="ARBA00022448"/>
    </source>
</evidence>
<dbReference type="CDD" id="cd13661">
    <property type="entry name" value="PBP2_PotD_PotF_like_1"/>
    <property type="match status" value="1"/>
</dbReference>
<dbReference type="EnsemblBacteria" id="BAA18531">
    <property type="protein sequence ID" value="BAA18531"/>
    <property type="gene ID" value="BAA18531"/>
</dbReference>
<dbReference type="PANTHER" id="PTHR30222">
    <property type="entry name" value="SPERMIDINE/PUTRESCINE-BINDING PERIPLASMIC PROTEIN"/>
    <property type="match status" value="1"/>
</dbReference>
<dbReference type="PRINTS" id="PR00909">
    <property type="entry name" value="SPERMDNBNDNG"/>
</dbReference>
<reference evidence="6 7" key="1">
    <citation type="journal article" date="1995" name="DNA Res.">
        <title>Sequence analysis of the genome of the unicellular cyanobacterium Synechocystis sp. strain PCC6803. I. Sequence features in the 1 Mb region from map positions 64% to 92% of the genome.</title>
        <authorList>
            <person name="Kaneko T."/>
            <person name="Tanaka A."/>
            <person name="Sato S."/>
            <person name="Kotani H."/>
            <person name="Sazuka T."/>
            <person name="Miyajima N."/>
            <person name="Sugiura M."/>
            <person name="Tabata S."/>
        </authorList>
    </citation>
    <scope>NUCLEOTIDE SEQUENCE [LARGE SCALE GENOMIC DNA]</scope>
    <source>
        <strain evidence="7">ATCC 27184 / PCC 6803 / Kazusa</strain>
    </source>
</reference>
<dbReference type="SUPFAM" id="SSF53850">
    <property type="entry name" value="Periplasmic binding protein-like II"/>
    <property type="match status" value="1"/>
</dbReference>
<dbReference type="KEGG" id="syn:slr0401"/>
<dbReference type="Pfam" id="PF13416">
    <property type="entry name" value="SBP_bac_8"/>
    <property type="match status" value="1"/>
</dbReference>
<dbReference type="STRING" id="1148.gene:10499412"/>
<dbReference type="AlphaFoldDB" id="P74431"/>
<dbReference type="GO" id="GO:0015846">
    <property type="term" value="P:polyamine transport"/>
    <property type="evidence" value="ECO:0000318"/>
    <property type="project" value="GO_Central"/>
</dbReference>
<comment type="subcellular location">
    <subcellularLocation>
        <location evidence="1">Periplasm</location>
    </subcellularLocation>
</comment>
<dbReference type="InterPro" id="IPR006311">
    <property type="entry name" value="TAT_signal"/>
</dbReference>
<dbReference type="InterPro" id="IPR006059">
    <property type="entry name" value="SBP"/>
</dbReference>
<dbReference type="InterPro" id="IPR019546">
    <property type="entry name" value="TAT_signal_bac_arc"/>
</dbReference>
<dbReference type="GO" id="GO:0042597">
    <property type="term" value="C:periplasmic space"/>
    <property type="evidence" value="ECO:0007669"/>
    <property type="project" value="UniProtKB-SubCell"/>
</dbReference>
<keyword evidence="5" id="KW-0472">Membrane</keyword>
<dbReference type="eggNOG" id="COG0687">
    <property type="taxonomic scope" value="Bacteria"/>
</dbReference>
<protein>
    <submittedName>
        <fullName evidence="6">Spermidine/putrescine-binding periplasmic protein</fullName>
    </submittedName>
</protein>
<evidence type="ECO:0000256" key="4">
    <source>
        <dbReference type="ARBA" id="ARBA00022764"/>
    </source>
</evidence>
<keyword evidence="7" id="KW-1185">Reference proteome</keyword>
<dbReference type="PANTHER" id="PTHR30222:SF17">
    <property type="entry name" value="SPERMIDINE_PUTRESCINE-BINDING PERIPLASMIC PROTEIN"/>
    <property type="match status" value="1"/>
</dbReference>
<evidence type="ECO:0000313" key="6">
    <source>
        <dbReference type="EMBL" id="BAA18531.1"/>
    </source>
</evidence>
<name>P74431_SYNY3</name>
<dbReference type="InParanoid" id="P74431"/>
<evidence type="ECO:0000256" key="5">
    <source>
        <dbReference type="ARBA" id="ARBA00023136"/>
    </source>
</evidence>
<dbReference type="Pfam" id="PF10518">
    <property type="entry name" value="TAT_signal"/>
    <property type="match status" value="1"/>
</dbReference>
<proteinExistence type="predicted"/>
<sequence>MNLPCYSRRHFLQSAAAVGLATGLGGCWPGQGSSKEVQFLNRSLPPQLINQFQRQFPQAKELNFKAIANLQSLFDNLQTWHNAQNADTSKGLWGSGSRANQTPKAQLVTGGDLWLERVIKEKLIQPFVPDQLSQWSSLPPRWQLLGQRNDQGLPDQSGKIWAVPYRWGPTMIIYRQQPFADLGWQPTDWSDLWRPELKQRIALVDDPREAIGLTLKKLGYSYNVTNPKAVNALPSALQELATQVKFYNSKYYLQALLNKDVWLAVGWSNQIIPLLRNQSELRAVIPSSGTSLWADLWTMPAEMEAAEITYEWLNFSAQPSSLEQMATFSNALAVPYQNLEVSALSTNPLLAFSPELLERCEFLAPLDIATVNQYKQLWQTMRSA</sequence>
<dbReference type="PaxDb" id="1148-1653619"/>
<keyword evidence="3" id="KW-0732">Signal</keyword>
<evidence type="ECO:0000256" key="3">
    <source>
        <dbReference type="ARBA" id="ARBA00022729"/>
    </source>
</evidence>
<dbReference type="PIR" id="S76402">
    <property type="entry name" value="S76402"/>
</dbReference>
<accession>P74431</accession>
<dbReference type="GO" id="GO:0019808">
    <property type="term" value="F:polyamine binding"/>
    <property type="evidence" value="ECO:0007669"/>
    <property type="project" value="InterPro"/>
</dbReference>
<organism evidence="6 7">
    <name type="scientific">Synechocystis sp. (strain ATCC 27184 / PCC 6803 / Kazusa)</name>
    <dbReference type="NCBI Taxonomy" id="1111708"/>
    <lineage>
        <taxon>Bacteria</taxon>
        <taxon>Bacillati</taxon>
        <taxon>Cyanobacteriota</taxon>
        <taxon>Cyanophyceae</taxon>
        <taxon>Synechococcales</taxon>
        <taxon>Merismopediaceae</taxon>
        <taxon>Synechocystis</taxon>
    </lineage>
</organism>
<keyword evidence="4" id="KW-0574">Periplasm</keyword>
<dbReference type="Proteomes" id="UP000001425">
    <property type="component" value="Chromosome"/>
</dbReference>
<keyword evidence="2" id="KW-0813">Transport</keyword>
<dbReference type="EMBL" id="BA000022">
    <property type="protein sequence ID" value="BAA18531.1"/>
    <property type="molecule type" value="Genomic_DNA"/>
</dbReference>
<dbReference type="PROSITE" id="PS51318">
    <property type="entry name" value="TAT"/>
    <property type="match status" value="1"/>
</dbReference>
<dbReference type="Gene3D" id="3.40.190.10">
    <property type="entry name" value="Periplasmic binding protein-like II"/>
    <property type="match status" value="2"/>
</dbReference>
<evidence type="ECO:0000313" key="7">
    <source>
        <dbReference type="Proteomes" id="UP000001425"/>
    </source>
</evidence>
<dbReference type="NCBIfam" id="TIGR01409">
    <property type="entry name" value="TAT_signal_seq"/>
    <property type="match status" value="1"/>
</dbReference>
<dbReference type="PhylomeDB" id="P74431"/>
<gene>
    <name evidence="6" type="ordered locus">slr0401</name>
</gene>
<dbReference type="InterPro" id="IPR001188">
    <property type="entry name" value="Sperm_putr-bd"/>
</dbReference>
<reference evidence="6 7" key="2">
    <citation type="journal article" date="1996" name="DNA Res.">
        <title>Sequence analysis of the genome of the unicellular cyanobacterium Synechocystis sp. strain PCC6803. II. Sequence determination of the entire genome and assignment of potential protein-coding regions.</title>
        <authorList>
            <person name="Kaneko T."/>
            <person name="Sato S."/>
            <person name="Kotani H."/>
            <person name="Tanaka A."/>
            <person name="Asamizu E."/>
            <person name="Nakamura Y."/>
            <person name="Miyajima N."/>
            <person name="Hirosawa M."/>
            <person name="Sugiura M."/>
            <person name="Sasamoto S."/>
            <person name="Kimura T."/>
            <person name="Hosouchi T."/>
            <person name="Matsuno A."/>
            <person name="Muraki A."/>
            <person name="Nakazaki N."/>
            <person name="Naruo K."/>
            <person name="Okumura S."/>
            <person name="Shimpo S."/>
            <person name="Takeuchi C."/>
            <person name="Wada T."/>
            <person name="Watanabe A."/>
            <person name="Yamada M."/>
            <person name="Yasuda M."/>
            <person name="Tabata S."/>
        </authorList>
    </citation>
    <scope>NUCLEOTIDE SEQUENCE [LARGE SCALE GENOMIC DNA]</scope>
    <source>
        <strain evidence="7">ATCC 27184 / PCC 6803 / Kazusa</strain>
    </source>
</reference>